<accession>A0AAV9B8B6</accession>
<gene>
    <name evidence="1" type="ORF">QJS04_geneDACA009725</name>
</gene>
<protein>
    <submittedName>
        <fullName evidence="1">Uncharacterized protein</fullName>
    </submittedName>
</protein>
<dbReference type="AlphaFoldDB" id="A0AAV9B8B6"/>
<sequence>MMWLLLLEIKKGTDCSSKETIHVYYGVPCIQAVVVPSKAADWCSDKMGCRVAEALRSANRCELLNIGDGGGGAHMTRLSSPMQDAKIPNPIGWRWQRRT</sequence>
<reference evidence="1" key="2">
    <citation type="submission" date="2023-06" db="EMBL/GenBank/DDBJ databases">
        <authorList>
            <person name="Ma L."/>
            <person name="Liu K.-W."/>
            <person name="Li Z."/>
            <person name="Hsiao Y.-Y."/>
            <person name="Qi Y."/>
            <person name="Fu T."/>
            <person name="Tang G."/>
            <person name="Zhang D."/>
            <person name="Sun W.-H."/>
            <person name="Liu D.-K."/>
            <person name="Li Y."/>
            <person name="Chen G.-Z."/>
            <person name="Liu X.-D."/>
            <person name="Liao X.-Y."/>
            <person name="Jiang Y.-T."/>
            <person name="Yu X."/>
            <person name="Hao Y."/>
            <person name="Huang J."/>
            <person name="Zhao X.-W."/>
            <person name="Ke S."/>
            <person name="Chen Y.-Y."/>
            <person name="Wu W.-L."/>
            <person name="Hsu J.-L."/>
            <person name="Lin Y.-F."/>
            <person name="Huang M.-D."/>
            <person name="Li C.-Y."/>
            <person name="Huang L."/>
            <person name="Wang Z.-W."/>
            <person name="Zhao X."/>
            <person name="Zhong W.-Y."/>
            <person name="Peng D.-H."/>
            <person name="Ahmad S."/>
            <person name="Lan S."/>
            <person name="Zhang J.-S."/>
            <person name="Tsai W.-C."/>
            <person name="Van De Peer Y."/>
            <person name="Liu Z.-J."/>
        </authorList>
    </citation>
    <scope>NUCLEOTIDE SEQUENCE</scope>
    <source>
        <strain evidence="1">SCP</strain>
        <tissue evidence="1">Leaves</tissue>
    </source>
</reference>
<evidence type="ECO:0000313" key="2">
    <source>
        <dbReference type="Proteomes" id="UP001179952"/>
    </source>
</evidence>
<keyword evidence="2" id="KW-1185">Reference proteome</keyword>
<name>A0AAV9B8B6_ACOGR</name>
<proteinExistence type="predicted"/>
<dbReference type="Proteomes" id="UP001179952">
    <property type="component" value="Unassembled WGS sequence"/>
</dbReference>
<reference evidence="1" key="1">
    <citation type="journal article" date="2023" name="Nat. Commun.">
        <title>Diploid and tetraploid genomes of Acorus and the evolution of monocots.</title>
        <authorList>
            <person name="Ma L."/>
            <person name="Liu K.W."/>
            <person name="Li Z."/>
            <person name="Hsiao Y.Y."/>
            <person name="Qi Y."/>
            <person name="Fu T."/>
            <person name="Tang G.D."/>
            <person name="Zhang D."/>
            <person name="Sun W.H."/>
            <person name="Liu D.K."/>
            <person name="Li Y."/>
            <person name="Chen G.Z."/>
            <person name="Liu X.D."/>
            <person name="Liao X.Y."/>
            <person name="Jiang Y.T."/>
            <person name="Yu X."/>
            <person name="Hao Y."/>
            <person name="Huang J."/>
            <person name="Zhao X.W."/>
            <person name="Ke S."/>
            <person name="Chen Y.Y."/>
            <person name="Wu W.L."/>
            <person name="Hsu J.L."/>
            <person name="Lin Y.F."/>
            <person name="Huang M.D."/>
            <person name="Li C.Y."/>
            <person name="Huang L."/>
            <person name="Wang Z.W."/>
            <person name="Zhao X."/>
            <person name="Zhong W.Y."/>
            <person name="Peng D.H."/>
            <person name="Ahmad S."/>
            <person name="Lan S."/>
            <person name="Zhang J.S."/>
            <person name="Tsai W.C."/>
            <person name="Van de Peer Y."/>
            <person name="Liu Z.J."/>
        </authorList>
    </citation>
    <scope>NUCLEOTIDE SEQUENCE</scope>
    <source>
        <strain evidence="1">SCP</strain>
    </source>
</reference>
<evidence type="ECO:0000313" key="1">
    <source>
        <dbReference type="EMBL" id="KAK1272628.1"/>
    </source>
</evidence>
<organism evidence="1 2">
    <name type="scientific">Acorus gramineus</name>
    <name type="common">Dwarf sweet flag</name>
    <dbReference type="NCBI Taxonomy" id="55184"/>
    <lineage>
        <taxon>Eukaryota</taxon>
        <taxon>Viridiplantae</taxon>
        <taxon>Streptophyta</taxon>
        <taxon>Embryophyta</taxon>
        <taxon>Tracheophyta</taxon>
        <taxon>Spermatophyta</taxon>
        <taxon>Magnoliopsida</taxon>
        <taxon>Liliopsida</taxon>
        <taxon>Acoraceae</taxon>
        <taxon>Acorus</taxon>
    </lineage>
</organism>
<dbReference type="EMBL" id="JAUJYN010000004">
    <property type="protein sequence ID" value="KAK1272628.1"/>
    <property type="molecule type" value="Genomic_DNA"/>
</dbReference>
<comment type="caution">
    <text evidence="1">The sequence shown here is derived from an EMBL/GenBank/DDBJ whole genome shotgun (WGS) entry which is preliminary data.</text>
</comment>